<dbReference type="Proteomes" id="UP000184334">
    <property type="component" value="Unassembled WGS sequence"/>
</dbReference>
<reference evidence="2" key="1">
    <citation type="submission" date="2016-11" db="EMBL/GenBank/DDBJ databases">
        <authorList>
            <person name="Varghese N."/>
            <person name="Submissions S."/>
        </authorList>
    </citation>
    <scope>NUCLEOTIDE SEQUENCE [LARGE SCALE GENOMIC DNA]</scope>
    <source>
        <strain evidence="2">DSM 16785</strain>
    </source>
</reference>
<dbReference type="Gene3D" id="3.40.50.2000">
    <property type="entry name" value="Glycogen Phosphorylase B"/>
    <property type="match status" value="2"/>
</dbReference>
<evidence type="ECO:0000313" key="2">
    <source>
        <dbReference type="EMBL" id="SHE98400.1"/>
    </source>
</evidence>
<sequence length="434" mass="50806">MNVALLHYRGGLMDGVSLEMEKWKKVLEKLGHKVDIVAGNNNNGVDVYIKEIGFETPEYKLINKNSFEKLEDFSENELIELIDLKSTEILHIFNEKLSKYDIIISNNVWSLGAYLPVAIALKKYADKNKEKIFISHHHDFWWEREYFLHPTTEKIKELLIKYCPSVGNNIKHVVINSFAKDELYKRKNINSTIVPNVMNFDEPFEVSKILNNKIRQEFNIPSSSVVFLQATRITRRKAIELAIDLMENVNYKMKDYVGKKLYNDEIYNGENFLVFSGMSEDEEYKNELYKKAEELNVKIIDMYDFVEKGIWSFWDIYSVSDIITYPSILEGWGNQLLEAIIAKKPVVLFEYDVFLKDIKFSGLEYISLGNKYIKKNGLMEIDNKILEDASNSIIKILFDKNKYFEMVNKNFGIGKKEFGFKTLEEIIKRLLNNI</sequence>
<organism evidence="2 3">
    <name type="scientific">Marinitoga hydrogenitolerans (strain DSM 16785 / JCM 12826 / AT1271)</name>
    <dbReference type="NCBI Taxonomy" id="1122195"/>
    <lineage>
        <taxon>Bacteria</taxon>
        <taxon>Thermotogati</taxon>
        <taxon>Thermotogota</taxon>
        <taxon>Thermotogae</taxon>
        <taxon>Petrotogales</taxon>
        <taxon>Petrotogaceae</taxon>
        <taxon>Marinitoga</taxon>
    </lineage>
</organism>
<evidence type="ECO:0000259" key="1">
    <source>
        <dbReference type="Pfam" id="PF00534"/>
    </source>
</evidence>
<dbReference type="PANTHER" id="PTHR12526">
    <property type="entry name" value="GLYCOSYLTRANSFERASE"/>
    <property type="match status" value="1"/>
</dbReference>
<dbReference type="GO" id="GO:0016757">
    <property type="term" value="F:glycosyltransferase activity"/>
    <property type="evidence" value="ECO:0007669"/>
    <property type="project" value="InterPro"/>
</dbReference>
<protein>
    <submittedName>
        <fullName evidence="2">Glycosyltransferase involved in cell wall bisynthesis</fullName>
    </submittedName>
</protein>
<dbReference type="STRING" id="1122195.SAMN02745164_01542"/>
<proteinExistence type="predicted"/>
<accession>A0A1M4XY85</accession>
<dbReference type="RefSeq" id="WP_072865119.1">
    <property type="nucleotide sequence ID" value="NZ_FQUI01000026.1"/>
</dbReference>
<keyword evidence="3" id="KW-1185">Reference proteome</keyword>
<dbReference type="InterPro" id="IPR054975">
    <property type="entry name" value="manno_glu_gly_synth"/>
</dbReference>
<dbReference type="EMBL" id="FQUI01000026">
    <property type="protein sequence ID" value="SHE98400.1"/>
    <property type="molecule type" value="Genomic_DNA"/>
</dbReference>
<dbReference type="PANTHER" id="PTHR12526:SF628">
    <property type="entry name" value="MANNOSYLGLUCOSYLGLYCERATE SYNTHASE"/>
    <property type="match status" value="1"/>
</dbReference>
<dbReference type="AlphaFoldDB" id="A0A1M4XY85"/>
<dbReference type="OrthoDB" id="9762705at2"/>
<evidence type="ECO:0000313" key="3">
    <source>
        <dbReference type="Proteomes" id="UP000184334"/>
    </source>
</evidence>
<comment type="caution">
    <text evidence="2">The sequence shown here is derived from an EMBL/GenBank/DDBJ whole genome shotgun (WGS) entry which is preliminary data.</text>
</comment>
<dbReference type="NCBIfam" id="NF041101">
    <property type="entry name" value="manno_glu_gly_synth"/>
    <property type="match status" value="1"/>
</dbReference>
<dbReference type="Pfam" id="PF00534">
    <property type="entry name" value="Glycos_transf_1"/>
    <property type="match status" value="1"/>
</dbReference>
<gene>
    <name evidence="2" type="ORF">SAMN02745164_01542</name>
</gene>
<dbReference type="SUPFAM" id="SSF53756">
    <property type="entry name" value="UDP-Glycosyltransferase/glycogen phosphorylase"/>
    <property type="match status" value="1"/>
</dbReference>
<dbReference type="CDD" id="cd03801">
    <property type="entry name" value="GT4_PimA-like"/>
    <property type="match status" value="1"/>
</dbReference>
<dbReference type="InterPro" id="IPR001296">
    <property type="entry name" value="Glyco_trans_1"/>
</dbReference>
<feature type="domain" description="Glycosyl transferase family 1" evidence="1">
    <location>
        <begin position="212"/>
        <end position="352"/>
    </location>
</feature>
<name>A0A1M4XY85_MARH1</name>